<evidence type="ECO:0000313" key="2">
    <source>
        <dbReference type="EMBL" id="MFC6007462.1"/>
    </source>
</evidence>
<organism evidence="2 3">
    <name type="scientific">Angustibacter luteus</name>
    <dbReference type="NCBI Taxonomy" id="658456"/>
    <lineage>
        <taxon>Bacteria</taxon>
        <taxon>Bacillati</taxon>
        <taxon>Actinomycetota</taxon>
        <taxon>Actinomycetes</taxon>
        <taxon>Kineosporiales</taxon>
        <taxon>Kineosporiaceae</taxon>
    </lineage>
</organism>
<gene>
    <name evidence="2" type="ORF">ACFQDO_10010</name>
</gene>
<dbReference type="EMBL" id="JBHSRD010000003">
    <property type="protein sequence ID" value="MFC6007462.1"/>
    <property type="molecule type" value="Genomic_DNA"/>
</dbReference>
<dbReference type="Gene3D" id="3.30.1540.10">
    <property type="entry name" value="formyl-coa transferase, domain 3"/>
    <property type="match status" value="1"/>
</dbReference>
<protein>
    <submittedName>
        <fullName evidence="2">CaiB/BaiF CoA transferase family protein</fullName>
    </submittedName>
</protein>
<evidence type="ECO:0000313" key="3">
    <source>
        <dbReference type="Proteomes" id="UP001596189"/>
    </source>
</evidence>
<dbReference type="GO" id="GO:0016740">
    <property type="term" value="F:transferase activity"/>
    <property type="evidence" value="ECO:0007669"/>
    <property type="project" value="UniProtKB-KW"/>
</dbReference>
<dbReference type="RefSeq" id="WP_345716261.1">
    <property type="nucleotide sequence ID" value="NZ_BAABFP010000004.1"/>
</dbReference>
<sequence length="412" mass="43801">MSELPLSGVRVVDLTRALAGPFCTSLLGDFGADVVKVEGLPLGDATRHWPPFNGARSLYFLSTNRNKRSIALDLRTPEAKSILSDLVADADVLVENFRPGVLTKLGLDPARLRQERPDLVISSISGFGEVGPMSQDVGLDQVAQGMAGLMSVTGAGDQTPMRVGIPVVDLAAGMLSAFGVAASLAGRAHNGRASRVNASLLESAISMMTFQAQRYLSLGEVPDPQGNDHPLISPYGTFQASDGSLNVAVGSQAQWVSLCDVLGSPELASRPEYAEPAQRTHNRRALSDELNALFMTRPADDWMAALRQVGVPCGPVYAMDEVFADAQVQALGMVRTVGEGPEADVLLRGPLWVDEQASGITRRPPLLGEHSREVLHELGYVDDLVDNLVRRGVVGTADRDIAAAQSTAEARS</sequence>
<keyword evidence="3" id="KW-1185">Reference proteome</keyword>
<name>A0ABW1JF07_9ACTN</name>
<dbReference type="PANTHER" id="PTHR48207:SF3">
    <property type="entry name" value="SUCCINATE--HYDROXYMETHYLGLUTARATE COA-TRANSFERASE"/>
    <property type="match status" value="1"/>
</dbReference>
<comment type="caution">
    <text evidence="2">The sequence shown here is derived from an EMBL/GenBank/DDBJ whole genome shotgun (WGS) entry which is preliminary data.</text>
</comment>
<dbReference type="Pfam" id="PF02515">
    <property type="entry name" value="CoA_transf_3"/>
    <property type="match status" value="1"/>
</dbReference>
<dbReference type="Proteomes" id="UP001596189">
    <property type="component" value="Unassembled WGS sequence"/>
</dbReference>
<dbReference type="InterPro" id="IPR023606">
    <property type="entry name" value="CoA-Trfase_III_dom_1_sf"/>
</dbReference>
<dbReference type="Gene3D" id="3.40.50.10540">
    <property type="entry name" value="Crotonobetainyl-coa:carnitine coa-transferase, domain 1"/>
    <property type="match status" value="1"/>
</dbReference>
<dbReference type="InterPro" id="IPR044855">
    <property type="entry name" value="CoA-Trfase_III_dom3_sf"/>
</dbReference>
<keyword evidence="1 2" id="KW-0808">Transferase</keyword>
<reference evidence="3" key="1">
    <citation type="journal article" date="2019" name="Int. J. Syst. Evol. Microbiol.">
        <title>The Global Catalogue of Microorganisms (GCM) 10K type strain sequencing project: providing services to taxonomists for standard genome sequencing and annotation.</title>
        <authorList>
            <consortium name="The Broad Institute Genomics Platform"/>
            <consortium name="The Broad Institute Genome Sequencing Center for Infectious Disease"/>
            <person name="Wu L."/>
            <person name="Ma J."/>
        </authorList>
    </citation>
    <scope>NUCLEOTIDE SEQUENCE [LARGE SCALE GENOMIC DNA]</scope>
    <source>
        <strain evidence="3">KACC 14249</strain>
    </source>
</reference>
<accession>A0ABW1JF07</accession>
<dbReference type="InterPro" id="IPR003673">
    <property type="entry name" value="CoA-Trfase_fam_III"/>
</dbReference>
<evidence type="ECO:0000256" key="1">
    <source>
        <dbReference type="ARBA" id="ARBA00022679"/>
    </source>
</evidence>
<dbReference type="InterPro" id="IPR050483">
    <property type="entry name" value="CoA-transferase_III_domain"/>
</dbReference>
<proteinExistence type="predicted"/>
<dbReference type="PANTHER" id="PTHR48207">
    <property type="entry name" value="SUCCINATE--HYDROXYMETHYLGLUTARATE COA-TRANSFERASE"/>
    <property type="match status" value="1"/>
</dbReference>
<dbReference type="SUPFAM" id="SSF89796">
    <property type="entry name" value="CoA-transferase family III (CaiB/BaiF)"/>
    <property type="match status" value="1"/>
</dbReference>